<protein>
    <recommendedName>
        <fullName evidence="6">Peptidase S54 rhomboid domain-containing protein</fullName>
    </recommendedName>
</protein>
<dbReference type="AlphaFoldDB" id="A0ABD3QUS1"/>
<gene>
    <name evidence="7" type="ORF">ACHAW5_001740</name>
</gene>
<accession>A0ABD3QUS1</accession>
<dbReference type="PANTHER" id="PTHR43731:SF26">
    <property type="entry name" value="RHOMBOID-LIKE PROTEIN 10, CHLOROPLASTIC"/>
    <property type="match status" value="1"/>
</dbReference>
<comment type="caution">
    <text evidence="7">The sequence shown here is derived from an EMBL/GenBank/DDBJ whole genome shotgun (WGS) entry which is preliminary data.</text>
</comment>
<comment type="subcellular location">
    <subcellularLocation>
        <location evidence="1">Membrane</location>
        <topology evidence="1">Multi-pass membrane protein</topology>
    </subcellularLocation>
</comment>
<keyword evidence="8" id="KW-1185">Reference proteome</keyword>
<dbReference type="Proteomes" id="UP001530315">
    <property type="component" value="Unassembled WGS sequence"/>
</dbReference>
<feature type="domain" description="Peptidase S54 rhomboid" evidence="6">
    <location>
        <begin position="99"/>
        <end position="236"/>
    </location>
</feature>
<evidence type="ECO:0000256" key="1">
    <source>
        <dbReference type="ARBA" id="ARBA00004141"/>
    </source>
</evidence>
<dbReference type="SUPFAM" id="SSF144091">
    <property type="entry name" value="Rhomboid-like"/>
    <property type="match status" value="1"/>
</dbReference>
<dbReference type="GO" id="GO:0016020">
    <property type="term" value="C:membrane"/>
    <property type="evidence" value="ECO:0007669"/>
    <property type="project" value="UniProtKB-SubCell"/>
</dbReference>
<evidence type="ECO:0000313" key="8">
    <source>
        <dbReference type="Proteomes" id="UP001530315"/>
    </source>
</evidence>
<organism evidence="7 8">
    <name type="scientific">Stephanodiscus triporus</name>
    <dbReference type="NCBI Taxonomy" id="2934178"/>
    <lineage>
        <taxon>Eukaryota</taxon>
        <taxon>Sar</taxon>
        <taxon>Stramenopiles</taxon>
        <taxon>Ochrophyta</taxon>
        <taxon>Bacillariophyta</taxon>
        <taxon>Coscinodiscophyceae</taxon>
        <taxon>Thalassiosirophycidae</taxon>
        <taxon>Stephanodiscales</taxon>
        <taxon>Stephanodiscaceae</taxon>
        <taxon>Stephanodiscus</taxon>
    </lineage>
</organism>
<dbReference type="Pfam" id="PF01694">
    <property type="entry name" value="Rhomboid"/>
    <property type="match status" value="1"/>
</dbReference>
<evidence type="ECO:0000256" key="5">
    <source>
        <dbReference type="SAM" id="MobiDB-lite"/>
    </source>
</evidence>
<dbReference type="EMBL" id="JALLAZ020000102">
    <property type="protein sequence ID" value="KAL3803963.1"/>
    <property type="molecule type" value="Genomic_DNA"/>
</dbReference>
<reference evidence="7 8" key="1">
    <citation type="submission" date="2024-10" db="EMBL/GenBank/DDBJ databases">
        <title>Updated reference genomes for cyclostephanoid diatoms.</title>
        <authorList>
            <person name="Roberts W.R."/>
            <person name="Alverson A.J."/>
        </authorList>
    </citation>
    <scope>NUCLEOTIDE SEQUENCE [LARGE SCALE GENOMIC DNA]</scope>
    <source>
        <strain evidence="7 8">AJA276-08</strain>
    </source>
</reference>
<dbReference type="Gene3D" id="1.20.1540.10">
    <property type="entry name" value="Rhomboid-like"/>
    <property type="match status" value="1"/>
</dbReference>
<keyword evidence="2" id="KW-0812">Transmembrane</keyword>
<dbReference type="PANTHER" id="PTHR43731">
    <property type="entry name" value="RHOMBOID PROTEASE"/>
    <property type="match status" value="1"/>
</dbReference>
<dbReference type="InterPro" id="IPR022764">
    <property type="entry name" value="Peptidase_S54_rhomboid_dom"/>
</dbReference>
<sequence>MQQLESLRRQKLGELRREFRRRQSRFQDSLYRLNSRLDDGFPRPPYSLWRLDPETDAIGKTTLTGKIFILNIAVFGLQTMYPKLTALGAKRSDMILEGRQLHRLLTPIFLHGGLGHLMANSYSLKSMGLNVERAFGRPRLLATYLASGIAGNFVSALRSPNPAVGASGAIFGLVGAYYTFLARNQNLFGRAGEAQKGALIETIGLNLLLGMTNPMIDNWGHVGGFVGGVGMAYLVGPKLYVARVPIGGVDGPVALGAGSVVIDRPTIAFRSPGFVDEGVSWMIDNARALGRRVKASLDMSFAGRGGREYYFDGVVDYKNMGGDAQSIGDGTIYRILKDDIELDGSVNVSPSDGFRQDVSELDPMRIKQSGGRRRRKAPREGHAIRPKYGHLYR</sequence>
<keyword evidence="4" id="KW-0472">Membrane</keyword>
<evidence type="ECO:0000256" key="4">
    <source>
        <dbReference type="ARBA" id="ARBA00023136"/>
    </source>
</evidence>
<feature type="region of interest" description="Disordered" evidence="5">
    <location>
        <begin position="362"/>
        <end position="393"/>
    </location>
</feature>
<evidence type="ECO:0000313" key="7">
    <source>
        <dbReference type="EMBL" id="KAL3803963.1"/>
    </source>
</evidence>
<name>A0ABD3QUS1_9STRA</name>
<dbReference type="InterPro" id="IPR035952">
    <property type="entry name" value="Rhomboid-like_sf"/>
</dbReference>
<evidence type="ECO:0000256" key="2">
    <source>
        <dbReference type="ARBA" id="ARBA00022692"/>
    </source>
</evidence>
<dbReference type="InterPro" id="IPR050925">
    <property type="entry name" value="Rhomboid_protease_S54"/>
</dbReference>
<evidence type="ECO:0000259" key="6">
    <source>
        <dbReference type="Pfam" id="PF01694"/>
    </source>
</evidence>
<evidence type="ECO:0000256" key="3">
    <source>
        <dbReference type="ARBA" id="ARBA00022989"/>
    </source>
</evidence>
<keyword evidence="3" id="KW-1133">Transmembrane helix</keyword>
<proteinExistence type="predicted"/>
<feature type="compositionally biased region" description="Basic residues" evidence="5">
    <location>
        <begin position="384"/>
        <end position="393"/>
    </location>
</feature>